<feature type="non-terminal residue" evidence="1">
    <location>
        <position position="93"/>
    </location>
</feature>
<name>A0AAD1S0Z2_PELCU</name>
<keyword evidence="2" id="KW-1185">Reference proteome</keyword>
<proteinExistence type="predicted"/>
<gene>
    <name evidence="1" type="ORF">PECUL_23A041876</name>
</gene>
<protein>
    <submittedName>
        <fullName evidence="1">Uncharacterized protein</fullName>
    </submittedName>
</protein>
<organism evidence="1 2">
    <name type="scientific">Pelobates cultripes</name>
    <name type="common">Western spadefoot toad</name>
    <dbReference type="NCBI Taxonomy" id="61616"/>
    <lineage>
        <taxon>Eukaryota</taxon>
        <taxon>Metazoa</taxon>
        <taxon>Chordata</taxon>
        <taxon>Craniata</taxon>
        <taxon>Vertebrata</taxon>
        <taxon>Euteleostomi</taxon>
        <taxon>Amphibia</taxon>
        <taxon>Batrachia</taxon>
        <taxon>Anura</taxon>
        <taxon>Pelobatoidea</taxon>
        <taxon>Pelobatidae</taxon>
        <taxon>Pelobates</taxon>
    </lineage>
</organism>
<sequence>MVDEDSAPTTKGDLKYLLHELRIMYQADCTRIHEEMHTLSSHIKAVEDKSVTARQAKLNTALLTQQLTQQHVALTPQVAGLEDTLRQRNLKIR</sequence>
<evidence type="ECO:0000313" key="2">
    <source>
        <dbReference type="Proteomes" id="UP001295444"/>
    </source>
</evidence>
<dbReference type="AlphaFoldDB" id="A0AAD1S0Z2"/>
<accession>A0AAD1S0Z2</accession>
<reference evidence="1" key="1">
    <citation type="submission" date="2022-03" db="EMBL/GenBank/DDBJ databases">
        <authorList>
            <person name="Alioto T."/>
            <person name="Alioto T."/>
            <person name="Gomez Garrido J."/>
        </authorList>
    </citation>
    <scope>NUCLEOTIDE SEQUENCE</scope>
</reference>
<evidence type="ECO:0000313" key="1">
    <source>
        <dbReference type="EMBL" id="CAH2285295.1"/>
    </source>
</evidence>
<dbReference type="EMBL" id="OW240915">
    <property type="protein sequence ID" value="CAH2285295.1"/>
    <property type="molecule type" value="Genomic_DNA"/>
</dbReference>
<dbReference type="Proteomes" id="UP001295444">
    <property type="component" value="Chromosome 04"/>
</dbReference>